<evidence type="ECO:0008006" key="3">
    <source>
        <dbReference type="Google" id="ProtNLM"/>
    </source>
</evidence>
<name>A0A0N8NY45_PSEFL</name>
<organism evidence="1 2">
    <name type="scientific">Pseudomonas fluorescens</name>
    <dbReference type="NCBI Taxonomy" id="294"/>
    <lineage>
        <taxon>Bacteria</taxon>
        <taxon>Pseudomonadati</taxon>
        <taxon>Pseudomonadota</taxon>
        <taxon>Gammaproteobacteria</taxon>
        <taxon>Pseudomonadales</taxon>
        <taxon>Pseudomonadaceae</taxon>
        <taxon>Pseudomonas</taxon>
    </lineage>
</organism>
<dbReference type="EMBL" id="LJXB01000040">
    <property type="protein sequence ID" value="KPU61977.1"/>
    <property type="molecule type" value="Genomic_DNA"/>
</dbReference>
<dbReference type="Proteomes" id="UP000050349">
    <property type="component" value="Unassembled WGS sequence"/>
</dbReference>
<evidence type="ECO:0000313" key="2">
    <source>
        <dbReference type="Proteomes" id="UP000050349"/>
    </source>
</evidence>
<protein>
    <recommendedName>
        <fullName evidence="3">XRE family transcriptional regulator</fullName>
    </recommendedName>
</protein>
<dbReference type="AlphaFoldDB" id="A0A0N8NY45"/>
<proteinExistence type="predicted"/>
<comment type="caution">
    <text evidence="1">The sequence shown here is derived from an EMBL/GenBank/DDBJ whole genome shotgun (WGS) entry which is preliminary data.</text>
</comment>
<accession>A0A0N8NY45</accession>
<reference evidence="1 2" key="1">
    <citation type="submission" date="2015-09" db="EMBL/GenBank/DDBJ databases">
        <authorList>
            <consortium name="Swine Surveillance"/>
        </authorList>
    </citation>
    <scope>NUCLEOTIDE SEQUENCE [LARGE SCALE GENOMIC DNA]</scope>
    <source>
        <strain evidence="1 2">S613</strain>
    </source>
</reference>
<dbReference type="PATRIC" id="fig|294.162.peg.237"/>
<evidence type="ECO:0000313" key="1">
    <source>
        <dbReference type="EMBL" id="KPU61977.1"/>
    </source>
</evidence>
<gene>
    <name evidence="1" type="ORF">AN403_6037</name>
</gene>
<sequence length="75" mass="8479">MTADARITFIRKLAKSHRLSHKDLALLTCYSRHSVSGWFTDCDSRRHREVPARAIDLLRLKLALENVNVTTSTGG</sequence>